<organism evidence="5 6">
    <name type="scientific">Pyronema omphalodes (strain CBS 100304)</name>
    <name type="common">Pyronema confluens</name>
    <dbReference type="NCBI Taxonomy" id="1076935"/>
    <lineage>
        <taxon>Eukaryota</taxon>
        <taxon>Fungi</taxon>
        <taxon>Dikarya</taxon>
        <taxon>Ascomycota</taxon>
        <taxon>Pezizomycotina</taxon>
        <taxon>Pezizomycetes</taxon>
        <taxon>Pezizales</taxon>
        <taxon>Pyronemataceae</taxon>
        <taxon>Pyronema</taxon>
    </lineage>
</organism>
<evidence type="ECO:0000256" key="4">
    <source>
        <dbReference type="SAM" id="MobiDB-lite"/>
    </source>
</evidence>
<dbReference type="GO" id="GO:0071013">
    <property type="term" value="C:catalytic step 2 spliceosome"/>
    <property type="evidence" value="ECO:0007669"/>
    <property type="project" value="TreeGrafter"/>
</dbReference>
<dbReference type="PANTHER" id="PTHR12928">
    <property type="entry name" value="FRG1 PROTEIN"/>
    <property type="match status" value="1"/>
</dbReference>
<dbReference type="OrthoDB" id="5539371at2759"/>
<dbReference type="InterPro" id="IPR010414">
    <property type="entry name" value="FRG1"/>
</dbReference>
<dbReference type="Gene3D" id="2.80.10.50">
    <property type="match status" value="1"/>
</dbReference>
<dbReference type="EMBL" id="HF936264">
    <property type="protein sequence ID" value="CCX15870.1"/>
    <property type="molecule type" value="Genomic_DNA"/>
</dbReference>
<keyword evidence="6" id="KW-1185">Reference proteome</keyword>
<dbReference type="GO" id="GO:0005730">
    <property type="term" value="C:nucleolus"/>
    <property type="evidence" value="ECO:0007669"/>
    <property type="project" value="UniProtKB-SubCell"/>
</dbReference>
<dbReference type="SUPFAM" id="SSF50405">
    <property type="entry name" value="Actin-crosslinking proteins"/>
    <property type="match status" value="1"/>
</dbReference>
<dbReference type="AlphaFoldDB" id="U4LN77"/>
<name>U4LN77_PYROM</name>
<keyword evidence="3" id="KW-0539">Nucleus</keyword>
<dbReference type="PANTHER" id="PTHR12928:SF0">
    <property type="entry name" value="FSHD REGION GENE 1"/>
    <property type="match status" value="1"/>
</dbReference>
<evidence type="ECO:0000256" key="3">
    <source>
        <dbReference type="ARBA" id="ARBA00023242"/>
    </source>
</evidence>
<evidence type="ECO:0000313" key="5">
    <source>
        <dbReference type="EMBL" id="CCX15870.1"/>
    </source>
</evidence>
<dbReference type="CDD" id="cd23339">
    <property type="entry name" value="beta-trefoil_FSCN_fungal_FRG1-like"/>
    <property type="match status" value="1"/>
</dbReference>
<gene>
    <name evidence="5" type="ORF">PCON_02329</name>
</gene>
<dbReference type="STRING" id="1076935.U4LN77"/>
<dbReference type="OMA" id="ACDVNGK"/>
<dbReference type="eggNOG" id="KOG3962">
    <property type="taxonomic scope" value="Eukaryota"/>
</dbReference>
<evidence type="ECO:0000313" key="6">
    <source>
        <dbReference type="Proteomes" id="UP000018144"/>
    </source>
</evidence>
<dbReference type="Pfam" id="PF06229">
    <property type="entry name" value="FRG1"/>
    <property type="match status" value="1"/>
</dbReference>
<feature type="region of interest" description="Disordered" evidence="4">
    <location>
        <begin position="1"/>
        <end position="40"/>
    </location>
</feature>
<reference evidence="5 6" key="1">
    <citation type="journal article" date="2013" name="PLoS Genet.">
        <title>The genome and development-dependent transcriptomes of Pyronema confluens: a window into fungal evolution.</title>
        <authorList>
            <person name="Traeger S."/>
            <person name="Altegoer F."/>
            <person name="Freitag M."/>
            <person name="Gabaldon T."/>
            <person name="Kempken F."/>
            <person name="Kumar A."/>
            <person name="Marcet-Houben M."/>
            <person name="Poggeler S."/>
            <person name="Stajich J.E."/>
            <person name="Nowrousian M."/>
        </authorList>
    </citation>
    <scope>NUCLEOTIDE SEQUENCE [LARGE SCALE GENOMIC DNA]</scope>
    <source>
        <strain evidence="6">CBS 100304</strain>
        <tissue evidence="5">Vegetative mycelium</tissue>
    </source>
</reference>
<comment type="similarity">
    <text evidence="2">Belongs to the FRG1 family.</text>
</comment>
<dbReference type="InterPro" id="IPR008999">
    <property type="entry name" value="Actin-crosslinking"/>
</dbReference>
<protein>
    <submittedName>
        <fullName evidence="5">Similar to Uncharacterized protein P23A10.12 acc. no. Q9P7X3</fullName>
    </submittedName>
</protein>
<proteinExistence type="inferred from homology"/>
<evidence type="ECO:0000256" key="2">
    <source>
        <dbReference type="ARBA" id="ARBA00010878"/>
    </source>
</evidence>
<sequence length="265" mass="29436">MVSALRFKGEKKKKRKRAVDDGDDTSAEPSAKAPKKAYDEDIEGWADAEVLEDLTGPIMLTLASNPPVALAADAAGSVFCSPLTLITGEDLSTAEPSDVQQVWICAKVYGSSIKYSLKSHLGKYLSCDKTGVLTATREAISAEEEFVPVRRDGRWAWTTVREKFLGVEETSKGVQVRGDRDDVGFREGWTVRLQKRNKVKVKEGASEEKGRVKDRVSRKELEELAGVPLDDDQVKMLRRAKREGGFHEALLDVRVKHGKHDKFAY</sequence>
<comment type="subcellular location">
    <subcellularLocation>
        <location evidence="1">Nucleus</location>
        <location evidence="1">Nucleolus</location>
    </subcellularLocation>
</comment>
<dbReference type="Proteomes" id="UP000018144">
    <property type="component" value="Unassembled WGS sequence"/>
</dbReference>
<accession>U4LN77</accession>
<dbReference type="GO" id="GO:0051015">
    <property type="term" value="F:actin filament binding"/>
    <property type="evidence" value="ECO:0007669"/>
    <property type="project" value="TreeGrafter"/>
</dbReference>
<evidence type="ECO:0000256" key="1">
    <source>
        <dbReference type="ARBA" id="ARBA00004604"/>
    </source>
</evidence>